<gene>
    <name evidence="2" type="ORF">FHU29_001758</name>
</gene>
<feature type="signal peptide" evidence="1">
    <location>
        <begin position="1"/>
        <end position="24"/>
    </location>
</feature>
<protein>
    <submittedName>
        <fullName evidence="2">Quercetin dioxygenase-like cupin family protein</fullName>
    </submittedName>
</protein>
<dbReference type="Gene3D" id="2.60.120.10">
    <property type="entry name" value="Jelly Rolls"/>
    <property type="match status" value="1"/>
</dbReference>
<dbReference type="InterPro" id="IPR011051">
    <property type="entry name" value="RmlC_Cupin_sf"/>
</dbReference>
<keyword evidence="2" id="KW-0560">Oxidoreductase</keyword>
<feature type="chain" id="PRO_5032640791" evidence="1">
    <location>
        <begin position="25"/>
        <end position="149"/>
    </location>
</feature>
<dbReference type="OrthoDB" id="129561at2"/>
<proteinExistence type="predicted"/>
<dbReference type="SUPFAM" id="SSF51182">
    <property type="entry name" value="RmlC-like cupins"/>
    <property type="match status" value="1"/>
</dbReference>
<accession>A0A839RME6</accession>
<reference evidence="2 3" key="1">
    <citation type="submission" date="2020-08" db="EMBL/GenBank/DDBJ databases">
        <title>Sequencing the genomes of 1000 actinobacteria strains.</title>
        <authorList>
            <person name="Klenk H.-P."/>
        </authorList>
    </citation>
    <scope>NUCLEOTIDE SEQUENCE [LARGE SCALE GENOMIC DNA]</scope>
    <source>
        <strain evidence="2 3">DSM 45258</strain>
    </source>
</reference>
<dbReference type="InterPro" id="IPR014710">
    <property type="entry name" value="RmlC-like_jellyroll"/>
</dbReference>
<dbReference type="RefSeq" id="WP_064438853.1">
    <property type="nucleotide sequence ID" value="NZ_BDDI01000002.1"/>
</dbReference>
<keyword evidence="3" id="KW-1185">Reference proteome</keyword>
<keyword evidence="1" id="KW-0732">Signal</keyword>
<evidence type="ECO:0000256" key="1">
    <source>
        <dbReference type="SAM" id="SignalP"/>
    </source>
</evidence>
<keyword evidence="2" id="KW-0223">Dioxygenase</keyword>
<dbReference type="EMBL" id="JACHWS010000001">
    <property type="protein sequence ID" value="MBB3037324.1"/>
    <property type="molecule type" value="Genomic_DNA"/>
</dbReference>
<sequence length="149" mass="15295">MKFVRAWQAALTAAVGVLLMPAIAAATPSAGVESEVLGTFDVPFSLPGAPAGGTDVTFRRIEIAPGGYTGWHWHEGPVYALVAGGTLTRVLADCAEVVSPAGTVVEEVVGPAERHNGVNKGDVPTVLFVTYLIPSGQPIAVDVEAPACM</sequence>
<dbReference type="Proteomes" id="UP000567922">
    <property type="component" value="Unassembled WGS sequence"/>
</dbReference>
<dbReference type="GO" id="GO:0051213">
    <property type="term" value="F:dioxygenase activity"/>
    <property type="evidence" value="ECO:0007669"/>
    <property type="project" value="UniProtKB-KW"/>
</dbReference>
<dbReference type="AlphaFoldDB" id="A0A839RME6"/>
<name>A0A839RME6_9ACTN</name>
<comment type="caution">
    <text evidence="2">The sequence shown here is derived from an EMBL/GenBank/DDBJ whole genome shotgun (WGS) entry which is preliminary data.</text>
</comment>
<evidence type="ECO:0000313" key="3">
    <source>
        <dbReference type="Proteomes" id="UP000567922"/>
    </source>
</evidence>
<evidence type="ECO:0000313" key="2">
    <source>
        <dbReference type="EMBL" id="MBB3037324.1"/>
    </source>
</evidence>
<organism evidence="2 3">
    <name type="scientific">Hoyosella altamirensis</name>
    <dbReference type="NCBI Taxonomy" id="616997"/>
    <lineage>
        <taxon>Bacteria</taxon>
        <taxon>Bacillati</taxon>
        <taxon>Actinomycetota</taxon>
        <taxon>Actinomycetes</taxon>
        <taxon>Mycobacteriales</taxon>
        <taxon>Hoyosellaceae</taxon>
        <taxon>Hoyosella</taxon>
    </lineage>
</organism>